<evidence type="ECO:0000256" key="6">
    <source>
        <dbReference type="ARBA" id="ARBA00048348"/>
    </source>
</evidence>
<reference evidence="10 11" key="1">
    <citation type="submission" date="2020-08" db="EMBL/GenBank/DDBJ databases">
        <title>Novel species isolated from subtropical streams in China.</title>
        <authorList>
            <person name="Lu H."/>
        </authorList>
    </citation>
    <scope>NUCLEOTIDE SEQUENCE [LARGE SCALE GENOMIC DNA]</scope>
    <source>
        <strain evidence="10 11">LX15W</strain>
    </source>
</reference>
<feature type="region of interest" description="Disordered" evidence="7">
    <location>
        <begin position="19"/>
        <end position="70"/>
    </location>
</feature>
<feature type="region of interest" description="Disordered" evidence="7">
    <location>
        <begin position="110"/>
        <end position="129"/>
    </location>
</feature>
<comment type="similarity">
    <text evidence="1">Belongs to the alpha-carbonic anhydrase family.</text>
</comment>
<dbReference type="SUPFAM" id="SSF51069">
    <property type="entry name" value="Carbonic anhydrase"/>
    <property type="match status" value="1"/>
</dbReference>
<dbReference type="InterPro" id="IPR041891">
    <property type="entry name" value="Alpha_CA_prokaryot-like"/>
</dbReference>
<keyword evidence="8" id="KW-0732">Signal</keyword>
<evidence type="ECO:0000313" key="11">
    <source>
        <dbReference type="Proteomes" id="UP000624279"/>
    </source>
</evidence>
<dbReference type="CDD" id="cd03124">
    <property type="entry name" value="alpha_CA_prokaryotic_like"/>
    <property type="match status" value="1"/>
</dbReference>
<feature type="compositionally biased region" description="Basic and acidic residues" evidence="7">
    <location>
        <begin position="111"/>
        <end position="129"/>
    </location>
</feature>
<organism evidence="10 11">
    <name type="scientific">Undibacterium flavidum</name>
    <dbReference type="NCBI Taxonomy" id="2762297"/>
    <lineage>
        <taxon>Bacteria</taxon>
        <taxon>Pseudomonadati</taxon>
        <taxon>Pseudomonadota</taxon>
        <taxon>Betaproteobacteria</taxon>
        <taxon>Burkholderiales</taxon>
        <taxon>Oxalobacteraceae</taxon>
        <taxon>Undibacterium</taxon>
    </lineage>
</organism>
<dbReference type="RefSeq" id="WP_186943699.1">
    <property type="nucleotide sequence ID" value="NZ_JACOGA010000022.1"/>
</dbReference>
<feature type="chain" id="PRO_5046422230" description="carbonic anhydrase" evidence="8">
    <location>
        <begin position="20"/>
        <end position="348"/>
    </location>
</feature>
<dbReference type="InterPro" id="IPR023561">
    <property type="entry name" value="Carbonic_anhydrase_a-class"/>
</dbReference>
<comment type="catalytic activity">
    <reaction evidence="6">
        <text>hydrogencarbonate + H(+) = CO2 + H2O</text>
        <dbReference type="Rhea" id="RHEA:10748"/>
        <dbReference type="ChEBI" id="CHEBI:15377"/>
        <dbReference type="ChEBI" id="CHEBI:15378"/>
        <dbReference type="ChEBI" id="CHEBI:16526"/>
        <dbReference type="ChEBI" id="CHEBI:17544"/>
        <dbReference type="EC" id="4.2.1.1"/>
    </reaction>
</comment>
<keyword evidence="11" id="KW-1185">Reference proteome</keyword>
<dbReference type="Pfam" id="PF00194">
    <property type="entry name" value="Carb_anhydrase"/>
    <property type="match status" value="1"/>
</dbReference>
<keyword evidence="4" id="KW-0862">Zinc</keyword>
<name>A0ABR6YGS6_9BURK</name>
<feature type="signal peptide" evidence="8">
    <location>
        <begin position="1"/>
        <end position="19"/>
    </location>
</feature>
<dbReference type="EC" id="4.2.1.1" evidence="2"/>
<evidence type="ECO:0000256" key="7">
    <source>
        <dbReference type="SAM" id="MobiDB-lite"/>
    </source>
</evidence>
<evidence type="ECO:0000256" key="4">
    <source>
        <dbReference type="ARBA" id="ARBA00022833"/>
    </source>
</evidence>
<keyword evidence="3" id="KW-0479">Metal-binding</keyword>
<evidence type="ECO:0000256" key="1">
    <source>
        <dbReference type="ARBA" id="ARBA00010718"/>
    </source>
</evidence>
<evidence type="ECO:0000256" key="3">
    <source>
        <dbReference type="ARBA" id="ARBA00022723"/>
    </source>
</evidence>
<protein>
    <recommendedName>
        <fullName evidence="2">carbonic anhydrase</fullName>
        <ecNumber evidence="2">4.2.1.1</ecNumber>
    </recommendedName>
</protein>
<dbReference type="Proteomes" id="UP000624279">
    <property type="component" value="Unassembled WGS sequence"/>
</dbReference>
<feature type="domain" description="Alpha-carbonic anhydrase" evidence="9">
    <location>
        <begin position="126"/>
        <end position="348"/>
    </location>
</feature>
<dbReference type="Gene3D" id="3.10.200.10">
    <property type="entry name" value="Alpha carbonic anhydrase"/>
    <property type="match status" value="1"/>
</dbReference>
<evidence type="ECO:0000313" key="10">
    <source>
        <dbReference type="EMBL" id="MBC3875742.1"/>
    </source>
</evidence>
<gene>
    <name evidence="10" type="ORF">H8K55_19290</name>
</gene>
<dbReference type="InterPro" id="IPR001148">
    <property type="entry name" value="CA_dom"/>
</dbReference>
<dbReference type="InterPro" id="IPR036398">
    <property type="entry name" value="CA_dom_sf"/>
</dbReference>
<dbReference type="PANTHER" id="PTHR18952:SF265">
    <property type="entry name" value="CARBONIC ANHYDRASE"/>
    <property type="match status" value="1"/>
</dbReference>
<evidence type="ECO:0000256" key="8">
    <source>
        <dbReference type="SAM" id="SignalP"/>
    </source>
</evidence>
<evidence type="ECO:0000259" key="9">
    <source>
        <dbReference type="PROSITE" id="PS51144"/>
    </source>
</evidence>
<proteinExistence type="inferred from homology"/>
<dbReference type="EMBL" id="JACOGA010000022">
    <property type="protein sequence ID" value="MBC3875742.1"/>
    <property type="molecule type" value="Genomic_DNA"/>
</dbReference>
<dbReference type="PANTHER" id="PTHR18952">
    <property type="entry name" value="CARBONIC ANHYDRASE"/>
    <property type="match status" value="1"/>
</dbReference>
<dbReference type="PROSITE" id="PS51144">
    <property type="entry name" value="ALPHA_CA_2"/>
    <property type="match status" value="1"/>
</dbReference>
<accession>A0ABR6YGS6</accession>
<keyword evidence="5" id="KW-0456">Lyase</keyword>
<evidence type="ECO:0000256" key="2">
    <source>
        <dbReference type="ARBA" id="ARBA00012925"/>
    </source>
</evidence>
<comment type="caution">
    <text evidence="10">The sequence shown here is derived from an EMBL/GenBank/DDBJ whole genome shotgun (WGS) entry which is preliminary data.</text>
</comment>
<evidence type="ECO:0000256" key="5">
    <source>
        <dbReference type="ARBA" id="ARBA00023239"/>
    </source>
</evidence>
<sequence>MRTPSLLLAALLIASQALANDPVTKPIKPASAKEEASSPQKEEAKPAKEAPATRESRSAETSRKKEAQAADELAVKIAERLAVLRKEKDETSKPAVRPYVRPYSAPVKKSANLDEKAKKHGSVSDKHWGYEGDEGPLAWGKLNPANTKCDIGDRQSPIDIRDGIRVELDTINFDYKPTQFQVIDNGHTIQVNLNGGNYLNVSGKNFELLQFHFHRPSEERINGKGFEMVAHLVHKDREGKLAVVAILLELGDPHAVVQSVWNNLPLEKSEAVKALKNIDLSQLLPKQHGYFTYMGSLTTPPCSEGVLWLVLKEPVSISAEQAAIFARLYPNNARPLQKSSGRIIKESL</sequence>
<feature type="compositionally biased region" description="Basic and acidic residues" evidence="7">
    <location>
        <begin position="31"/>
        <end position="70"/>
    </location>
</feature>
<dbReference type="SMART" id="SM01057">
    <property type="entry name" value="Carb_anhydrase"/>
    <property type="match status" value="1"/>
</dbReference>